<dbReference type="InterPro" id="IPR027417">
    <property type="entry name" value="P-loop_NTPase"/>
</dbReference>
<dbReference type="Gene3D" id="3.40.50.300">
    <property type="entry name" value="P-loop containing nucleotide triphosphate hydrolases"/>
    <property type="match status" value="1"/>
</dbReference>
<feature type="domain" description="CHAT" evidence="4">
    <location>
        <begin position="61"/>
        <end position="337"/>
    </location>
</feature>
<dbReference type="SUPFAM" id="SSF48452">
    <property type="entry name" value="TPR-like"/>
    <property type="match status" value="2"/>
</dbReference>
<evidence type="ECO:0000313" key="6">
    <source>
        <dbReference type="Proteomes" id="UP000280307"/>
    </source>
</evidence>
<comment type="caution">
    <text evidence="5">The sequence shown here is derived from an EMBL/GenBank/DDBJ whole genome shotgun (WGS) entry which is preliminary data.</text>
</comment>
<evidence type="ECO:0000259" key="4">
    <source>
        <dbReference type="Pfam" id="PF12770"/>
    </source>
</evidence>
<evidence type="ECO:0000256" key="2">
    <source>
        <dbReference type="ARBA" id="ARBA00022803"/>
    </source>
</evidence>
<dbReference type="Proteomes" id="UP000280307">
    <property type="component" value="Unassembled WGS sequence"/>
</dbReference>
<organism evidence="5 6">
    <name type="scientific">Candidatus Viridilinea halotolerans</name>
    <dbReference type="NCBI Taxonomy" id="2491704"/>
    <lineage>
        <taxon>Bacteria</taxon>
        <taxon>Bacillati</taxon>
        <taxon>Chloroflexota</taxon>
        <taxon>Chloroflexia</taxon>
        <taxon>Chloroflexales</taxon>
        <taxon>Chloroflexineae</taxon>
        <taxon>Oscillochloridaceae</taxon>
        <taxon>Candidatus Viridilinea</taxon>
    </lineage>
</organism>
<evidence type="ECO:0000313" key="5">
    <source>
        <dbReference type="EMBL" id="RRR69429.1"/>
    </source>
</evidence>
<dbReference type="SUPFAM" id="SSF52540">
    <property type="entry name" value="P-loop containing nucleoside triphosphate hydrolases"/>
    <property type="match status" value="1"/>
</dbReference>
<dbReference type="Pfam" id="PF13424">
    <property type="entry name" value="TPR_12"/>
    <property type="match status" value="3"/>
</dbReference>
<sequence length="1027" mass="110046">MTTEPTMLDLELTITSTGGQTSAALHVELPSRRVGLADSLPLRIDTVALRAMSLMPDDYGAALSRMVFVSALREAWQRALGYAEGQSAPLRVRLHLRGDDALHAIRWELLHDPVSNTPLAYRERVAFSRFLSSDYLGETPPFPPQQLRVLVAVADAAGAGMAPVDVAGEVRRAQLGLGDLPVTVLDGREGRPAATLANLADALRAGPHMLLLTCHGTLRDGQPYLYLAGDDPYRPTPGADVVRQVADLRQRPLLLILASCLGAGDSYATLAALGPHMARIGIGAVIAMQGNVPMKLVAALMPRLFTELRRDGQIDRALAAARAALPAEQPWWQPVLWMAVKDGALWRRAATTERGAGVFQVPYPPNPHFRGRDDELAKLAEALLGETSGPVALLPAVSGTGGIGKTQLASEFAHAYASHFPGGIFWLNMADGATIKSQVAAAGGPEGLDLPGWSGLPFAEKIAAVKRAWSEPVRRLLIFDNLEEPALLAAWRPTIGGARVLITTRRGVWAASSGVRPIPLQTLARAASLRLLLAPRHGDQGETVLADPATAQAADAICEQVGDLPLALALAGAYLEQTPSLSLAGYSSRLAAMLLKHPSLDAELEEGLPTQHATSVAATIALSYERLEPTKASDALALTLLQRMAQLAPAPIPQRLLVRLAERNPDDEDQAAEVDAPLRRLAALGLVELLDAGAASMHRLVAAFVQDQDNNAEANLARVTAKLIKEVFKINDSGYPQRGQAYLPHLNALINSEGCLGLKQKAKLRNSLGYLLRAQGDLLGAQLHYERALAIKEEVFGPDHIATARSLNNLGYVLRAKGDLVRARTCIERSLMIKERVRGADHIATARTRNNLGAILQAQGDLIGARAYIEQSLAIRERVHDPQHRAIARSLNNLGDVLKTLGDLAGAQHCYHRALAIRDQVLGSDHPATAQSLNDLGMLLCAQGELTEAQSYVERALAIREQALGPMHPDTALSLNNLGGLLQAQGDLAGAKPYVERALAIFMARLGPKHPDTQLVRRNLAALDEAV</sequence>
<reference evidence="5 6" key="1">
    <citation type="submission" date="2018-12" db="EMBL/GenBank/DDBJ databases">
        <title>Genome Sequence of Candidatus Viridilinea halotolerans isolated from saline sulfide-rich spring.</title>
        <authorList>
            <person name="Grouzdev D.S."/>
            <person name="Burganskaya E.I."/>
            <person name="Krutkina M.S."/>
            <person name="Sukhacheva M.V."/>
            <person name="Gorlenko V.M."/>
        </authorList>
    </citation>
    <scope>NUCLEOTIDE SEQUENCE [LARGE SCALE GENOMIC DNA]</scope>
    <source>
        <strain evidence="5">Chok-6</strain>
    </source>
</reference>
<keyword evidence="1" id="KW-0677">Repeat</keyword>
<dbReference type="PANTHER" id="PTHR45641:SF19">
    <property type="entry name" value="NEPHROCYSTIN-3"/>
    <property type="match status" value="1"/>
</dbReference>
<dbReference type="InterPro" id="IPR019734">
    <property type="entry name" value="TPR_rpt"/>
</dbReference>
<name>A0A426TVG0_9CHLR</name>
<protein>
    <submittedName>
        <fullName evidence="5">Tetratricopeptide repeat protein</fullName>
    </submittedName>
</protein>
<dbReference type="GO" id="GO:0043531">
    <property type="term" value="F:ADP binding"/>
    <property type="evidence" value="ECO:0007669"/>
    <property type="project" value="InterPro"/>
</dbReference>
<accession>A0A426TVG0</accession>
<dbReference type="Pfam" id="PF12770">
    <property type="entry name" value="CHAT"/>
    <property type="match status" value="1"/>
</dbReference>
<dbReference type="PROSITE" id="PS50005">
    <property type="entry name" value="TPR"/>
    <property type="match status" value="1"/>
</dbReference>
<dbReference type="EMBL" id="RSAS01000636">
    <property type="protein sequence ID" value="RRR69429.1"/>
    <property type="molecule type" value="Genomic_DNA"/>
</dbReference>
<proteinExistence type="predicted"/>
<evidence type="ECO:0000256" key="3">
    <source>
        <dbReference type="PROSITE-ProRule" id="PRU00339"/>
    </source>
</evidence>
<gene>
    <name evidence="5" type="ORF">EI684_15655</name>
</gene>
<dbReference type="InterPro" id="IPR024983">
    <property type="entry name" value="CHAT_dom"/>
</dbReference>
<evidence type="ECO:0000256" key="1">
    <source>
        <dbReference type="ARBA" id="ARBA00022737"/>
    </source>
</evidence>
<dbReference type="InterPro" id="IPR011990">
    <property type="entry name" value="TPR-like_helical_dom_sf"/>
</dbReference>
<feature type="repeat" description="TPR" evidence="3">
    <location>
        <begin position="930"/>
        <end position="963"/>
    </location>
</feature>
<dbReference type="SMART" id="SM00028">
    <property type="entry name" value="TPR"/>
    <property type="match status" value="6"/>
</dbReference>
<dbReference type="PANTHER" id="PTHR45641">
    <property type="entry name" value="TETRATRICOPEPTIDE REPEAT PROTEIN (AFU_ORTHOLOGUE AFUA_6G03870)"/>
    <property type="match status" value="1"/>
</dbReference>
<keyword evidence="2 3" id="KW-0802">TPR repeat</keyword>
<dbReference type="Gene3D" id="1.25.40.10">
    <property type="entry name" value="Tetratricopeptide repeat domain"/>
    <property type="match status" value="2"/>
</dbReference>
<dbReference type="Pfam" id="PF13374">
    <property type="entry name" value="TPR_10"/>
    <property type="match status" value="1"/>
</dbReference>
<dbReference type="AlphaFoldDB" id="A0A426TVG0"/>